<dbReference type="InterPro" id="IPR011009">
    <property type="entry name" value="Kinase-like_dom_sf"/>
</dbReference>
<evidence type="ECO:0000256" key="4">
    <source>
        <dbReference type="ARBA" id="ARBA00022840"/>
    </source>
</evidence>
<dbReference type="PANTHER" id="PTHR43289:SF34">
    <property type="entry name" value="SERINE_THREONINE-PROTEIN KINASE YBDM-RELATED"/>
    <property type="match status" value="1"/>
</dbReference>
<keyword evidence="9" id="KW-1185">Reference proteome</keyword>
<keyword evidence="2 5" id="KW-0547">Nucleotide-binding</keyword>
<accession>A0A1I5CMI8</accession>
<dbReference type="InterPro" id="IPR000719">
    <property type="entry name" value="Prot_kinase_dom"/>
</dbReference>
<keyword evidence="3" id="KW-0418">Kinase</keyword>
<evidence type="ECO:0000256" key="5">
    <source>
        <dbReference type="PROSITE-ProRule" id="PRU10141"/>
    </source>
</evidence>
<evidence type="ECO:0000313" key="9">
    <source>
        <dbReference type="Proteomes" id="UP000183107"/>
    </source>
</evidence>
<feature type="compositionally biased region" description="Polar residues" evidence="6">
    <location>
        <begin position="410"/>
        <end position="419"/>
    </location>
</feature>
<proteinExistence type="predicted"/>
<evidence type="ECO:0000256" key="6">
    <source>
        <dbReference type="SAM" id="MobiDB-lite"/>
    </source>
</evidence>
<sequence>MKLTELPEDDRTVMTPSTPAGADERASQAPGDNALPIGTVLNEFEIIGLVGEGGFGIVYLAYDHSLQRKVALKEYMPAGLASRKSGMTVAKSTQHLETFQAGLRSFINEARLLAQFDHPSLVKVHRFWEANGTAYMVMPFYEGRTLRDTLRQEGNPPGELRLKQLLQHLLDALEIIHAESCFHRDIAPDNILILKDGRPLLLDFGAARRVISNMTQNLTVILKPGYAPIEQYAEMESMKQGAWTDIYALAAVVYYAITGKTPVPAVSRIISDSLDPLSRFEGGQGRYSPAFLHAIDKALAVKPEERPQSVAELRALLDLAAPAPSPRVERSPLDTRATIESRTVVAPANGSLELVRPGTGSPAVLYGSGAVVLVALIAGAWFFTREEPGQPPMPETTQEMVVAKPAPSADHSSPDNTVEGSDIAPTTPASSTTPASPPKPDASPQPEVVAPQAFAPPPHEIQQEIPMKLPEEPGEKVDKREKGVAPRPGSSSSPQAAAPPAAAPPAEKDELFPSAIEKIVTTNLIEGRACLDNKNFECAMAKAETALQLEPGSTAAKTLLEEARTAQQKAWEASELK</sequence>
<dbReference type="EMBL" id="FOVJ01000004">
    <property type="protein sequence ID" value="SFN88134.1"/>
    <property type="molecule type" value="Genomic_DNA"/>
</dbReference>
<dbReference type="GO" id="GO:0004674">
    <property type="term" value="F:protein serine/threonine kinase activity"/>
    <property type="evidence" value="ECO:0007669"/>
    <property type="project" value="TreeGrafter"/>
</dbReference>
<protein>
    <recommendedName>
        <fullName evidence="7">Protein kinase domain-containing protein</fullName>
    </recommendedName>
</protein>
<dbReference type="PROSITE" id="PS00109">
    <property type="entry name" value="PROTEIN_KINASE_TYR"/>
    <property type="match status" value="1"/>
</dbReference>
<dbReference type="PANTHER" id="PTHR43289">
    <property type="entry name" value="MITOGEN-ACTIVATED PROTEIN KINASE KINASE KINASE 20-RELATED"/>
    <property type="match status" value="1"/>
</dbReference>
<feature type="binding site" evidence="5">
    <location>
        <position position="73"/>
    </location>
    <ligand>
        <name>ATP</name>
        <dbReference type="ChEBI" id="CHEBI:30616"/>
    </ligand>
</feature>
<evidence type="ECO:0000256" key="3">
    <source>
        <dbReference type="ARBA" id="ARBA00022777"/>
    </source>
</evidence>
<name>A0A1I5CMI8_9PROT</name>
<reference evidence="9" key="1">
    <citation type="submission" date="2016-10" db="EMBL/GenBank/DDBJ databases">
        <authorList>
            <person name="Varghese N."/>
        </authorList>
    </citation>
    <scope>NUCLEOTIDE SEQUENCE [LARGE SCALE GENOMIC DNA]</scope>
    <source>
        <strain evidence="9">Nsp8</strain>
    </source>
</reference>
<feature type="region of interest" description="Disordered" evidence="6">
    <location>
        <begin position="465"/>
        <end position="510"/>
    </location>
</feature>
<feature type="region of interest" description="Disordered" evidence="6">
    <location>
        <begin position="1"/>
        <end position="31"/>
    </location>
</feature>
<evidence type="ECO:0000256" key="2">
    <source>
        <dbReference type="ARBA" id="ARBA00022741"/>
    </source>
</evidence>
<feature type="region of interest" description="Disordered" evidence="6">
    <location>
        <begin position="388"/>
        <end position="452"/>
    </location>
</feature>
<dbReference type="PROSITE" id="PS00107">
    <property type="entry name" value="PROTEIN_KINASE_ATP"/>
    <property type="match status" value="1"/>
</dbReference>
<dbReference type="OrthoDB" id="9801841at2"/>
<keyword evidence="1" id="KW-0808">Transferase</keyword>
<feature type="compositionally biased region" description="Basic and acidic residues" evidence="6">
    <location>
        <begin position="469"/>
        <end position="484"/>
    </location>
</feature>
<dbReference type="GO" id="GO:0005524">
    <property type="term" value="F:ATP binding"/>
    <property type="evidence" value="ECO:0007669"/>
    <property type="project" value="UniProtKB-UniRule"/>
</dbReference>
<dbReference type="Pfam" id="PF00069">
    <property type="entry name" value="Pkinase"/>
    <property type="match status" value="1"/>
</dbReference>
<feature type="compositionally biased region" description="Low complexity" evidence="6">
    <location>
        <begin position="485"/>
        <end position="500"/>
    </location>
</feature>
<dbReference type="InterPro" id="IPR008266">
    <property type="entry name" value="Tyr_kinase_AS"/>
</dbReference>
<gene>
    <name evidence="8" type="ORF">SAMN05216386_2064</name>
</gene>
<dbReference type="CDD" id="cd14014">
    <property type="entry name" value="STKc_PknB_like"/>
    <property type="match status" value="1"/>
</dbReference>
<dbReference type="SMART" id="SM00219">
    <property type="entry name" value="TyrKc"/>
    <property type="match status" value="1"/>
</dbReference>
<feature type="compositionally biased region" description="Low complexity" evidence="6">
    <location>
        <begin position="424"/>
        <end position="434"/>
    </location>
</feature>
<dbReference type="InterPro" id="IPR017441">
    <property type="entry name" value="Protein_kinase_ATP_BS"/>
</dbReference>
<dbReference type="GO" id="GO:0004713">
    <property type="term" value="F:protein tyrosine kinase activity"/>
    <property type="evidence" value="ECO:0007669"/>
    <property type="project" value="InterPro"/>
</dbReference>
<dbReference type="InterPro" id="IPR020635">
    <property type="entry name" value="Tyr_kinase_cat_dom"/>
</dbReference>
<feature type="domain" description="Protein kinase" evidence="7">
    <location>
        <begin position="44"/>
        <end position="328"/>
    </location>
</feature>
<dbReference type="Gene3D" id="1.10.510.10">
    <property type="entry name" value="Transferase(Phosphotransferase) domain 1"/>
    <property type="match status" value="1"/>
</dbReference>
<keyword evidence="4 5" id="KW-0067">ATP-binding</keyword>
<evidence type="ECO:0000313" key="8">
    <source>
        <dbReference type="EMBL" id="SFN88134.1"/>
    </source>
</evidence>
<evidence type="ECO:0000256" key="1">
    <source>
        <dbReference type="ARBA" id="ARBA00022679"/>
    </source>
</evidence>
<dbReference type="AlphaFoldDB" id="A0A1I5CMI8"/>
<organism evidence="8 9">
    <name type="scientific">Nitrosospira briensis</name>
    <dbReference type="NCBI Taxonomy" id="35799"/>
    <lineage>
        <taxon>Bacteria</taxon>
        <taxon>Pseudomonadati</taxon>
        <taxon>Pseudomonadota</taxon>
        <taxon>Betaproteobacteria</taxon>
        <taxon>Nitrosomonadales</taxon>
        <taxon>Nitrosomonadaceae</taxon>
        <taxon>Nitrosospira</taxon>
    </lineage>
</organism>
<dbReference type="PROSITE" id="PS50011">
    <property type="entry name" value="PROTEIN_KINASE_DOM"/>
    <property type="match status" value="1"/>
</dbReference>
<dbReference type="SUPFAM" id="SSF56112">
    <property type="entry name" value="Protein kinase-like (PK-like)"/>
    <property type="match status" value="1"/>
</dbReference>
<dbReference type="RefSeq" id="WP_074797124.1">
    <property type="nucleotide sequence ID" value="NZ_FOVJ01000004.1"/>
</dbReference>
<dbReference type="Proteomes" id="UP000183107">
    <property type="component" value="Unassembled WGS sequence"/>
</dbReference>
<evidence type="ECO:0000259" key="7">
    <source>
        <dbReference type="PROSITE" id="PS50011"/>
    </source>
</evidence>